<accession>H3ZDV3</accession>
<dbReference type="GO" id="GO:0016020">
    <property type="term" value="C:membrane"/>
    <property type="evidence" value="ECO:0007669"/>
    <property type="project" value="UniProtKB-SubCell"/>
</dbReference>
<proteinExistence type="predicted"/>
<dbReference type="InterPro" id="IPR023352">
    <property type="entry name" value="MAPEG-like_dom_sf"/>
</dbReference>
<feature type="transmembrane region" description="Helical" evidence="5">
    <location>
        <begin position="104"/>
        <end position="126"/>
    </location>
</feature>
<sequence>MMITAVYAALLAVLFVVLSVAVIRQRRRLQVALGSGGHSALQRAMRVQANFAEYTPFALLLLFLAEYSGLAGFWLHLLGALLVLGRLSHAYGVSQDPEPLKFRVIGMALTFSVLLLSALAILVLYVSR</sequence>
<keyword evidence="3 5" id="KW-1133">Transmembrane helix</keyword>
<evidence type="ECO:0000256" key="1">
    <source>
        <dbReference type="ARBA" id="ARBA00004370"/>
    </source>
</evidence>
<dbReference type="PATRIC" id="fig|1129374.4.peg.1534"/>
<keyword evidence="4 5" id="KW-0472">Membrane</keyword>
<dbReference type="Gene3D" id="1.20.120.550">
    <property type="entry name" value="Membrane associated eicosanoid/glutathione metabolism-like domain"/>
    <property type="match status" value="1"/>
</dbReference>
<dbReference type="AlphaFoldDB" id="H3ZDV3"/>
<keyword evidence="7" id="KW-1185">Reference proteome</keyword>
<dbReference type="eggNOG" id="COG3788">
    <property type="taxonomic scope" value="Bacteria"/>
</dbReference>
<dbReference type="PANTHER" id="PTHR35814">
    <property type="match status" value="1"/>
</dbReference>
<name>H3ZDV3_9ALTE</name>
<comment type="subcellular location">
    <subcellularLocation>
        <location evidence="1">Membrane</location>
    </subcellularLocation>
</comment>
<evidence type="ECO:0000256" key="3">
    <source>
        <dbReference type="ARBA" id="ARBA00022989"/>
    </source>
</evidence>
<dbReference type="PANTHER" id="PTHR35814:SF1">
    <property type="entry name" value="GLUTATHIONE S-TRANSFERASE-RELATED"/>
    <property type="match status" value="1"/>
</dbReference>
<dbReference type="EMBL" id="AHTH01000019">
    <property type="protein sequence ID" value="EHR41256.1"/>
    <property type="molecule type" value="Genomic_DNA"/>
</dbReference>
<dbReference type="SUPFAM" id="SSF161084">
    <property type="entry name" value="MAPEG domain-like"/>
    <property type="match status" value="1"/>
</dbReference>
<dbReference type="Pfam" id="PF01124">
    <property type="entry name" value="MAPEG"/>
    <property type="match status" value="1"/>
</dbReference>
<dbReference type="InterPro" id="IPR001129">
    <property type="entry name" value="Membr-assoc_MAPEG"/>
</dbReference>
<dbReference type="STRING" id="1129374.AJE_07671"/>
<keyword evidence="2 5" id="KW-0812">Transmembrane</keyword>
<dbReference type="Proteomes" id="UP000012046">
    <property type="component" value="Unassembled WGS sequence"/>
</dbReference>
<feature type="transmembrane region" description="Helical" evidence="5">
    <location>
        <begin position="57"/>
        <end position="84"/>
    </location>
</feature>
<protein>
    <submittedName>
        <fullName evidence="6">Eicosanoid and glutathione metabolism membrane protein</fullName>
    </submittedName>
</protein>
<evidence type="ECO:0000256" key="4">
    <source>
        <dbReference type="ARBA" id="ARBA00023136"/>
    </source>
</evidence>
<feature type="transmembrane region" description="Helical" evidence="5">
    <location>
        <begin position="6"/>
        <end position="23"/>
    </location>
</feature>
<evidence type="ECO:0000256" key="2">
    <source>
        <dbReference type="ARBA" id="ARBA00022692"/>
    </source>
</evidence>
<gene>
    <name evidence="6" type="ORF">AJE_07671</name>
</gene>
<evidence type="ECO:0000313" key="6">
    <source>
        <dbReference type="EMBL" id="EHR41256.1"/>
    </source>
</evidence>
<comment type="caution">
    <text evidence="6">The sequence shown here is derived from an EMBL/GenBank/DDBJ whole genome shotgun (WGS) entry which is preliminary data.</text>
</comment>
<evidence type="ECO:0000256" key="5">
    <source>
        <dbReference type="SAM" id="Phobius"/>
    </source>
</evidence>
<reference evidence="6 7" key="1">
    <citation type="journal article" date="2012" name="J. Bacteriol.">
        <title>Genome Sequence of Extracellular-Protease-Producing Alishewanella jeotgali Isolated from Traditional Korean Fermented Seafood.</title>
        <authorList>
            <person name="Jung J."/>
            <person name="Chun J."/>
            <person name="Park W."/>
        </authorList>
    </citation>
    <scope>NUCLEOTIDE SEQUENCE [LARGE SCALE GENOMIC DNA]</scope>
    <source>
        <strain evidence="6 7">KCTC 22429</strain>
    </source>
</reference>
<dbReference type="RefSeq" id="WP_008950373.1">
    <property type="nucleotide sequence ID" value="NZ_AHTH01000019.1"/>
</dbReference>
<organism evidence="6 7">
    <name type="scientific">Alishewanella jeotgali KCTC 22429</name>
    <dbReference type="NCBI Taxonomy" id="1129374"/>
    <lineage>
        <taxon>Bacteria</taxon>
        <taxon>Pseudomonadati</taxon>
        <taxon>Pseudomonadota</taxon>
        <taxon>Gammaproteobacteria</taxon>
        <taxon>Alteromonadales</taxon>
        <taxon>Alteromonadaceae</taxon>
        <taxon>Alishewanella</taxon>
    </lineage>
</organism>
<evidence type="ECO:0000313" key="7">
    <source>
        <dbReference type="Proteomes" id="UP000012046"/>
    </source>
</evidence>